<dbReference type="Proteomes" id="UP000799779">
    <property type="component" value="Unassembled WGS sequence"/>
</dbReference>
<sequence length="300" mass="32071">MQNYICFHFHLPHARKVDSSFIINIAISTMKLVTLTSSALVFTASTYAQLLGISIGLGLGGKTSTTTPAVASSTSKPAVIPSVTSSAIPPVTSSTIPSVASSVAPSSLPAPDDLPTHSNGSPLVQQPLAILKGVVDTILNTTGIARTDAVMNTFLTPFCTKDGTYQAACKSIQNTVAVCVDSRNNCSDSTTRQLLRTVITLDPCGLTPTGTLVNKICTGWFNEGKRCDQKTVRGPCSINHVKYLLRQFRDFLNLPKSQISIVQKKVVTKNDQDGGWPDDAANGLGSRITALKRFRKRTFI</sequence>
<protein>
    <submittedName>
        <fullName evidence="1">Uncharacterized protein</fullName>
    </submittedName>
</protein>
<gene>
    <name evidence="1" type="ORF">P154DRAFT_595084</name>
</gene>
<dbReference type="OrthoDB" id="10599769at2759"/>
<reference evidence="1" key="1">
    <citation type="journal article" date="2020" name="Stud. Mycol.">
        <title>101 Dothideomycetes genomes: a test case for predicting lifestyles and emergence of pathogens.</title>
        <authorList>
            <person name="Haridas S."/>
            <person name="Albert R."/>
            <person name="Binder M."/>
            <person name="Bloem J."/>
            <person name="Labutti K."/>
            <person name="Salamov A."/>
            <person name="Andreopoulos B."/>
            <person name="Baker S."/>
            <person name="Barry K."/>
            <person name="Bills G."/>
            <person name="Bluhm B."/>
            <person name="Cannon C."/>
            <person name="Castanera R."/>
            <person name="Culley D."/>
            <person name="Daum C."/>
            <person name="Ezra D."/>
            <person name="Gonzalez J."/>
            <person name="Henrissat B."/>
            <person name="Kuo A."/>
            <person name="Liang C."/>
            <person name="Lipzen A."/>
            <person name="Lutzoni F."/>
            <person name="Magnuson J."/>
            <person name="Mondo S."/>
            <person name="Nolan M."/>
            <person name="Ohm R."/>
            <person name="Pangilinan J."/>
            <person name="Park H.-J."/>
            <person name="Ramirez L."/>
            <person name="Alfaro M."/>
            <person name="Sun H."/>
            <person name="Tritt A."/>
            <person name="Yoshinaga Y."/>
            <person name="Zwiers L.-H."/>
            <person name="Turgeon B."/>
            <person name="Goodwin S."/>
            <person name="Spatafora J."/>
            <person name="Crous P."/>
            <person name="Grigoriev I."/>
        </authorList>
    </citation>
    <scope>NUCLEOTIDE SEQUENCE</scope>
    <source>
        <strain evidence="1">CBS 123094</strain>
    </source>
</reference>
<name>A0A6A5WSV3_9PLEO</name>
<evidence type="ECO:0000313" key="2">
    <source>
        <dbReference type="Proteomes" id="UP000799779"/>
    </source>
</evidence>
<proteinExistence type="predicted"/>
<dbReference type="AlphaFoldDB" id="A0A6A5WSV3"/>
<accession>A0A6A5WSV3</accession>
<dbReference type="EMBL" id="ML977579">
    <property type="protein sequence ID" value="KAF2002145.1"/>
    <property type="molecule type" value="Genomic_DNA"/>
</dbReference>
<evidence type="ECO:0000313" key="1">
    <source>
        <dbReference type="EMBL" id="KAF2002145.1"/>
    </source>
</evidence>
<organism evidence="1 2">
    <name type="scientific">Amniculicola lignicola CBS 123094</name>
    <dbReference type="NCBI Taxonomy" id="1392246"/>
    <lineage>
        <taxon>Eukaryota</taxon>
        <taxon>Fungi</taxon>
        <taxon>Dikarya</taxon>
        <taxon>Ascomycota</taxon>
        <taxon>Pezizomycotina</taxon>
        <taxon>Dothideomycetes</taxon>
        <taxon>Pleosporomycetidae</taxon>
        <taxon>Pleosporales</taxon>
        <taxon>Amniculicolaceae</taxon>
        <taxon>Amniculicola</taxon>
    </lineage>
</organism>
<keyword evidence="2" id="KW-1185">Reference proteome</keyword>